<proteinExistence type="predicted"/>
<dbReference type="RefSeq" id="WP_203778224.1">
    <property type="nucleotide sequence ID" value="NZ_BAAABO010000047.1"/>
</dbReference>
<comment type="caution">
    <text evidence="1">The sequence shown here is derived from an EMBL/GenBank/DDBJ whole genome shotgun (WGS) entry which is preliminary data.</text>
</comment>
<protein>
    <submittedName>
        <fullName evidence="1">Uncharacterized protein</fullName>
    </submittedName>
</protein>
<gene>
    <name evidence="1" type="ORF">Ade02nite_96600</name>
</gene>
<evidence type="ECO:0000313" key="2">
    <source>
        <dbReference type="Proteomes" id="UP000609879"/>
    </source>
</evidence>
<keyword evidence="2" id="KW-1185">Reference proteome</keyword>
<name>A0ABQ3YLZ4_9ACTN</name>
<dbReference type="Proteomes" id="UP000609879">
    <property type="component" value="Unassembled WGS sequence"/>
</dbReference>
<reference evidence="1 2" key="1">
    <citation type="submission" date="2021-01" db="EMBL/GenBank/DDBJ databases">
        <title>Whole genome shotgun sequence of Actinoplanes deccanensis NBRC 13994.</title>
        <authorList>
            <person name="Komaki H."/>
            <person name="Tamura T."/>
        </authorList>
    </citation>
    <scope>NUCLEOTIDE SEQUENCE [LARGE SCALE GENOMIC DNA]</scope>
    <source>
        <strain evidence="1 2">NBRC 13994</strain>
    </source>
</reference>
<sequence length="168" mass="18942">MNHYFAVLDDQHDVDDPVTVVRVAEGAGPHGVMRLNEDAAWSQTGLLDRIRSGELPYRLQPITAEAAARIREQREKTIDFRYSILVADDDPTNKPSGVLREWDASDGRGSYAETFTRAGEWEHSTVRMDIERGSNIANRIVPADEATVRRFTRSRRPAFRQGQAHLPG</sequence>
<accession>A0ABQ3YLZ4</accession>
<evidence type="ECO:0000313" key="1">
    <source>
        <dbReference type="EMBL" id="GID81019.1"/>
    </source>
</evidence>
<dbReference type="EMBL" id="BOMI01000218">
    <property type="protein sequence ID" value="GID81019.1"/>
    <property type="molecule type" value="Genomic_DNA"/>
</dbReference>
<organism evidence="1 2">
    <name type="scientific">Paractinoplanes deccanensis</name>
    <dbReference type="NCBI Taxonomy" id="113561"/>
    <lineage>
        <taxon>Bacteria</taxon>
        <taxon>Bacillati</taxon>
        <taxon>Actinomycetota</taxon>
        <taxon>Actinomycetes</taxon>
        <taxon>Micromonosporales</taxon>
        <taxon>Micromonosporaceae</taxon>
        <taxon>Paractinoplanes</taxon>
    </lineage>
</organism>